<keyword evidence="1" id="KW-0472">Membrane</keyword>
<keyword evidence="1" id="KW-0812">Transmembrane</keyword>
<dbReference type="Proteomes" id="UP001237823">
    <property type="component" value="Unassembled WGS sequence"/>
</dbReference>
<protein>
    <submittedName>
        <fullName evidence="2">Uncharacterized protein</fullName>
    </submittedName>
</protein>
<gene>
    <name evidence="2" type="ORF">QUG92_10655</name>
</gene>
<evidence type="ECO:0000313" key="2">
    <source>
        <dbReference type="EMBL" id="MDM7885563.1"/>
    </source>
</evidence>
<comment type="caution">
    <text evidence="2">The sequence shown here is derived from an EMBL/GenBank/DDBJ whole genome shotgun (WGS) entry which is preliminary data.</text>
</comment>
<organism evidence="2 3">
    <name type="scientific">Curtobacterium citri</name>
    <dbReference type="NCBI Taxonomy" id="3055139"/>
    <lineage>
        <taxon>Bacteria</taxon>
        <taxon>Bacillati</taxon>
        <taxon>Actinomycetota</taxon>
        <taxon>Actinomycetes</taxon>
        <taxon>Micrococcales</taxon>
        <taxon>Microbacteriaceae</taxon>
        <taxon>Curtobacterium</taxon>
    </lineage>
</organism>
<feature type="transmembrane region" description="Helical" evidence="1">
    <location>
        <begin position="32"/>
        <end position="51"/>
    </location>
</feature>
<keyword evidence="3" id="KW-1185">Reference proteome</keyword>
<dbReference type="RefSeq" id="WP_289459007.1">
    <property type="nucleotide sequence ID" value="NZ_JAUCML010000006.1"/>
</dbReference>
<accession>A0ABT7T7L0</accession>
<keyword evidence="1" id="KW-1133">Transmembrane helix</keyword>
<feature type="transmembrane region" description="Helical" evidence="1">
    <location>
        <begin position="126"/>
        <end position="144"/>
    </location>
</feature>
<feature type="transmembrane region" description="Helical" evidence="1">
    <location>
        <begin position="58"/>
        <end position="84"/>
    </location>
</feature>
<evidence type="ECO:0000313" key="3">
    <source>
        <dbReference type="Proteomes" id="UP001237823"/>
    </source>
</evidence>
<name>A0ABT7T7L0_9MICO</name>
<proteinExistence type="predicted"/>
<reference evidence="2 3" key="1">
    <citation type="submission" date="2023-06" db="EMBL/GenBank/DDBJ databases">
        <authorList>
            <person name="Feng G."/>
            <person name="Li J."/>
            <person name="Zhu H."/>
        </authorList>
    </citation>
    <scope>NUCLEOTIDE SEQUENCE [LARGE SCALE GENOMIC DNA]</scope>
    <source>
        <strain evidence="2 3">RHCKG23</strain>
    </source>
</reference>
<sequence length="186" mass="19013">MTPWIVGSVVLFVVAVFSVVHRVPPLVRAVPALVAVVVVLGGHLLELVPAAPTTAVRVLAVTSVAAVGVLAGSAVTGAVLTLAVRDGVERGPHGGILVSRADEPAVARRRPEVLRGGAAIGFLERFAVVGAVLVGRLEIVAAVIAVKGLGRFSELDSAEARERFIVGTLTSICWAGLAAWAAIGLR</sequence>
<dbReference type="EMBL" id="JAUCML010000006">
    <property type="protein sequence ID" value="MDM7885563.1"/>
    <property type="molecule type" value="Genomic_DNA"/>
</dbReference>
<evidence type="ECO:0000256" key="1">
    <source>
        <dbReference type="SAM" id="Phobius"/>
    </source>
</evidence>
<feature type="transmembrane region" description="Helical" evidence="1">
    <location>
        <begin position="164"/>
        <end position="183"/>
    </location>
</feature>